<feature type="compositionally biased region" description="Basic and acidic residues" evidence="1">
    <location>
        <begin position="131"/>
        <end position="141"/>
    </location>
</feature>
<evidence type="ECO:0000256" key="1">
    <source>
        <dbReference type="SAM" id="MobiDB-lite"/>
    </source>
</evidence>
<comment type="caution">
    <text evidence="2">The sequence shown here is derived from an EMBL/GenBank/DDBJ whole genome shotgun (WGS) entry which is preliminary data.</text>
</comment>
<dbReference type="Proteomes" id="UP001066276">
    <property type="component" value="Chromosome 3_2"/>
</dbReference>
<evidence type="ECO:0000313" key="3">
    <source>
        <dbReference type="Proteomes" id="UP001066276"/>
    </source>
</evidence>
<evidence type="ECO:0000313" key="2">
    <source>
        <dbReference type="EMBL" id="KAJ1178844.1"/>
    </source>
</evidence>
<organism evidence="2 3">
    <name type="scientific">Pleurodeles waltl</name>
    <name type="common">Iberian ribbed newt</name>
    <dbReference type="NCBI Taxonomy" id="8319"/>
    <lineage>
        <taxon>Eukaryota</taxon>
        <taxon>Metazoa</taxon>
        <taxon>Chordata</taxon>
        <taxon>Craniata</taxon>
        <taxon>Vertebrata</taxon>
        <taxon>Euteleostomi</taxon>
        <taxon>Amphibia</taxon>
        <taxon>Batrachia</taxon>
        <taxon>Caudata</taxon>
        <taxon>Salamandroidea</taxon>
        <taxon>Salamandridae</taxon>
        <taxon>Pleurodelinae</taxon>
        <taxon>Pleurodeles</taxon>
    </lineage>
</organism>
<accession>A0AAV7TRK7</accession>
<feature type="region of interest" description="Disordered" evidence="1">
    <location>
        <begin position="102"/>
        <end position="150"/>
    </location>
</feature>
<dbReference type="EMBL" id="JANPWB010000006">
    <property type="protein sequence ID" value="KAJ1178844.1"/>
    <property type="molecule type" value="Genomic_DNA"/>
</dbReference>
<protein>
    <submittedName>
        <fullName evidence="2">Uncharacterized protein</fullName>
    </submittedName>
</protein>
<name>A0AAV7TRK7_PLEWA</name>
<dbReference type="AlphaFoldDB" id="A0AAV7TRK7"/>
<reference evidence="2" key="1">
    <citation type="journal article" date="2022" name="bioRxiv">
        <title>Sequencing and chromosome-scale assembly of the giantPleurodeles waltlgenome.</title>
        <authorList>
            <person name="Brown T."/>
            <person name="Elewa A."/>
            <person name="Iarovenko S."/>
            <person name="Subramanian E."/>
            <person name="Araus A.J."/>
            <person name="Petzold A."/>
            <person name="Susuki M."/>
            <person name="Suzuki K.-i.T."/>
            <person name="Hayashi T."/>
            <person name="Toyoda A."/>
            <person name="Oliveira C."/>
            <person name="Osipova E."/>
            <person name="Leigh N.D."/>
            <person name="Simon A."/>
            <person name="Yun M.H."/>
        </authorList>
    </citation>
    <scope>NUCLEOTIDE SEQUENCE</scope>
    <source>
        <strain evidence="2">20211129_DDA</strain>
        <tissue evidence="2">Liver</tissue>
    </source>
</reference>
<feature type="region of interest" description="Disordered" evidence="1">
    <location>
        <begin position="1"/>
        <end position="74"/>
    </location>
</feature>
<proteinExistence type="predicted"/>
<keyword evidence="3" id="KW-1185">Reference proteome</keyword>
<sequence length="150" mass="15791">MEGGGKPQPRRISRSGDPHPLRTSVFRGCCRRARPPPLQSGSRGPSSRVSASHPGKPAPALRGRQVPSSPPTRMFPSRLPVADCHSWCFSRVPVPYPGATTVPVGGVSPLRGGPRSPLGSSVWRGRIPVGGEKKATVRPESDVAASHSPV</sequence>
<feature type="compositionally biased region" description="Polar residues" evidence="1">
    <location>
        <begin position="39"/>
        <end position="50"/>
    </location>
</feature>
<gene>
    <name evidence="2" type="ORF">NDU88_004086</name>
</gene>